<proteinExistence type="predicted"/>
<dbReference type="EMBL" id="VSSQ01089722">
    <property type="protein sequence ID" value="MPN35883.1"/>
    <property type="molecule type" value="Genomic_DNA"/>
</dbReference>
<keyword evidence="1" id="KW-0812">Transmembrane</keyword>
<sequence>MAVGVASPIAQGQAMTSTAVRMVTANDRSFPAASQAIEDARAMTMTIGTNTAATLSAMPEMGAFFPWASCTKRTMRLRTVSCPTRVTVIYSAPCWLSEPPITSLFWVFSTGMLSPVRRDSSTADSPLMTLPSSGTLLPGRTSRVSPAFTLPVGTSVTLPSSLTRMAVSGESSISLRIASVVFSLLLASICLPIMTRETTMPADS</sequence>
<dbReference type="AlphaFoldDB" id="A0A645HJQ7"/>
<gene>
    <name evidence="2" type="ORF">SDC9_183385</name>
</gene>
<keyword evidence="1" id="KW-0472">Membrane</keyword>
<comment type="caution">
    <text evidence="2">The sequence shown here is derived from an EMBL/GenBank/DDBJ whole genome shotgun (WGS) entry which is preliminary data.</text>
</comment>
<keyword evidence="1" id="KW-1133">Transmembrane helix</keyword>
<name>A0A645HJQ7_9ZZZZ</name>
<evidence type="ECO:0000313" key="2">
    <source>
        <dbReference type="EMBL" id="MPN35883.1"/>
    </source>
</evidence>
<accession>A0A645HJQ7</accession>
<evidence type="ECO:0000256" key="1">
    <source>
        <dbReference type="SAM" id="Phobius"/>
    </source>
</evidence>
<feature type="transmembrane region" description="Helical" evidence="1">
    <location>
        <begin position="173"/>
        <end position="194"/>
    </location>
</feature>
<reference evidence="2" key="1">
    <citation type="submission" date="2019-08" db="EMBL/GenBank/DDBJ databases">
        <authorList>
            <person name="Kucharzyk K."/>
            <person name="Murdoch R.W."/>
            <person name="Higgins S."/>
            <person name="Loffler F."/>
        </authorList>
    </citation>
    <scope>NUCLEOTIDE SEQUENCE</scope>
</reference>
<protein>
    <submittedName>
        <fullName evidence="2">Uncharacterized protein</fullName>
    </submittedName>
</protein>
<organism evidence="2">
    <name type="scientific">bioreactor metagenome</name>
    <dbReference type="NCBI Taxonomy" id="1076179"/>
    <lineage>
        <taxon>unclassified sequences</taxon>
        <taxon>metagenomes</taxon>
        <taxon>ecological metagenomes</taxon>
    </lineage>
</organism>